<proteinExistence type="predicted"/>
<protein>
    <submittedName>
        <fullName evidence="1">Uncharacterized protein</fullName>
    </submittedName>
</protein>
<reference evidence="2" key="1">
    <citation type="journal article" date="2022" name="Mol. Ecol. Resour.">
        <title>The genomes of chicory, endive, great burdock and yacon provide insights into Asteraceae palaeo-polyploidization history and plant inulin production.</title>
        <authorList>
            <person name="Fan W."/>
            <person name="Wang S."/>
            <person name="Wang H."/>
            <person name="Wang A."/>
            <person name="Jiang F."/>
            <person name="Liu H."/>
            <person name="Zhao H."/>
            <person name="Xu D."/>
            <person name="Zhang Y."/>
        </authorList>
    </citation>
    <scope>NUCLEOTIDE SEQUENCE [LARGE SCALE GENOMIC DNA]</scope>
    <source>
        <strain evidence="2">cv. Yunnan</strain>
    </source>
</reference>
<dbReference type="Proteomes" id="UP001056120">
    <property type="component" value="Linkage Group LG16"/>
</dbReference>
<evidence type="ECO:0000313" key="2">
    <source>
        <dbReference type="Proteomes" id="UP001056120"/>
    </source>
</evidence>
<keyword evidence="2" id="KW-1185">Reference proteome</keyword>
<evidence type="ECO:0000313" key="1">
    <source>
        <dbReference type="EMBL" id="KAI3774291.1"/>
    </source>
</evidence>
<gene>
    <name evidence="1" type="ORF">L1987_48840</name>
</gene>
<comment type="caution">
    <text evidence="1">The sequence shown here is derived from an EMBL/GenBank/DDBJ whole genome shotgun (WGS) entry which is preliminary data.</text>
</comment>
<accession>A0ACB9FTK7</accession>
<name>A0ACB9FTK7_9ASTR</name>
<dbReference type="EMBL" id="CM042033">
    <property type="protein sequence ID" value="KAI3774291.1"/>
    <property type="molecule type" value="Genomic_DNA"/>
</dbReference>
<sequence>MRAVNIEREGSPARVLVGGSGSTFRPAPSFIRNPKLNLCLLHLHLLLPLIADLCLQSTFFRLQIHLPSNRYVLSNLLPYPYGGTGCQEISSDNRRSEEARSLLSRNRRPPKSTELLIRKLPFQRLVEIAQYFRLI</sequence>
<reference evidence="1 2" key="2">
    <citation type="journal article" date="2022" name="Mol. Ecol. Resour.">
        <title>The genomes of chicory, endive, great burdock and yacon provide insights into Asteraceae paleo-polyploidization history and plant inulin production.</title>
        <authorList>
            <person name="Fan W."/>
            <person name="Wang S."/>
            <person name="Wang H."/>
            <person name="Wang A."/>
            <person name="Jiang F."/>
            <person name="Liu H."/>
            <person name="Zhao H."/>
            <person name="Xu D."/>
            <person name="Zhang Y."/>
        </authorList>
    </citation>
    <scope>NUCLEOTIDE SEQUENCE [LARGE SCALE GENOMIC DNA]</scope>
    <source>
        <strain evidence="2">cv. Yunnan</strain>
        <tissue evidence="1">Leaves</tissue>
    </source>
</reference>
<organism evidence="1 2">
    <name type="scientific">Smallanthus sonchifolius</name>
    <dbReference type="NCBI Taxonomy" id="185202"/>
    <lineage>
        <taxon>Eukaryota</taxon>
        <taxon>Viridiplantae</taxon>
        <taxon>Streptophyta</taxon>
        <taxon>Embryophyta</taxon>
        <taxon>Tracheophyta</taxon>
        <taxon>Spermatophyta</taxon>
        <taxon>Magnoliopsida</taxon>
        <taxon>eudicotyledons</taxon>
        <taxon>Gunneridae</taxon>
        <taxon>Pentapetalae</taxon>
        <taxon>asterids</taxon>
        <taxon>campanulids</taxon>
        <taxon>Asterales</taxon>
        <taxon>Asteraceae</taxon>
        <taxon>Asteroideae</taxon>
        <taxon>Heliantheae alliance</taxon>
        <taxon>Millerieae</taxon>
        <taxon>Smallanthus</taxon>
    </lineage>
</organism>